<evidence type="ECO:0000259" key="5">
    <source>
        <dbReference type="PROSITE" id="PS50932"/>
    </source>
</evidence>
<dbReference type="PRINTS" id="PR00036">
    <property type="entry name" value="HTHLACI"/>
</dbReference>
<evidence type="ECO:0000256" key="4">
    <source>
        <dbReference type="ARBA" id="ARBA00023163"/>
    </source>
</evidence>
<keyword evidence="1" id="KW-0678">Repressor</keyword>
<dbReference type="PANTHER" id="PTHR30146">
    <property type="entry name" value="LACI-RELATED TRANSCRIPTIONAL REPRESSOR"/>
    <property type="match status" value="1"/>
</dbReference>
<dbReference type="PROSITE" id="PS00356">
    <property type="entry name" value="HTH_LACI_1"/>
    <property type="match status" value="1"/>
</dbReference>
<dbReference type="Proteomes" id="UP000660110">
    <property type="component" value="Unassembled WGS sequence"/>
</dbReference>
<dbReference type="SUPFAM" id="SSF47413">
    <property type="entry name" value="lambda repressor-like DNA-binding domains"/>
    <property type="match status" value="1"/>
</dbReference>
<dbReference type="CDD" id="cd01392">
    <property type="entry name" value="HTH_LacI"/>
    <property type="match status" value="1"/>
</dbReference>
<gene>
    <name evidence="6" type="primary">rbsR</name>
    <name evidence="6" type="ORF">GCM10010954_17110</name>
</gene>
<dbReference type="InterPro" id="IPR028082">
    <property type="entry name" value="Peripla_BP_I"/>
</dbReference>
<dbReference type="GO" id="GO:0003700">
    <property type="term" value="F:DNA-binding transcription factor activity"/>
    <property type="evidence" value="ECO:0007669"/>
    <property type="project" value="TreeGrafter"/>
</dbReference>
<accession>A0A917EUR4</accession>
<dbReference type="Gene3D" id="1.10.260.40">
    <property type="entry name" value="lambda repressor-like DNA-binding domains"/>
    <property type="match status" value="1"/>
</dbReference>
<sequence length="334" mass="36828">MAEMSTIRDVAKLAEVSVATVSRVLNGNGYVRSDTKERVAAAIKQLNYRPNDVARSLFKGRSKMIALFVPDIMNPFFPELARAVEDMTKQQGFTFVLCNTDDDLTKEMAYLDALKQKSVDGIIIVSSTMTAEYIESFDIPAVALDRIIHSNISSVTVNNREGAKEAVQYLKDIGCQRIAHVAGPEHVSNAKQRLKGYLDVVEKEEWFSSAFIEQGEYHFEGAKKATEALLTKFPEIDGLFVANDLMGVGAIKGAESLGISVPDQLSIISFDGIKLGETTSPALTTMAQPIYKIGARAAEILIHQVEQNESKTLVEEFSVKLIERDSTRKKGENQ</sequence>
<evidence type="ECO:0000313" key="7">
    <source>
        <dbReference type="Proteomes" id="UP000660110"/>
    </source>
</evidence>
<dbReference type="CDD" id="cd06267">
    <property type="entry name" value="PBP1_LacI_sugar_binding-like"/>
    <property type="match status" value="1"/>
</dbReference>
<dbReference type="InterPro" id="IPR010982">
    <property type="entry name" value="Lambda_DNA-bd_dom_sf"/>
</dbReference>
<name>A0A917EUR4_HALAA</name>
<proteinExistence type="predicted"/>
<dbReference type="Gene3D" id="3.40.50.2300">
    <property type="match status" value="2"/>
</dbReference>
<keyword evidence="2" id="KW-0805">Transcription regulation</keyword>
<dbReference type="PANTHER" id="PTHR30146:SF95">
    <property type="entry name" value="RIBOSE OPERON REPRESSOR"/>
    <property type="match status" value="1"/>
</dbReference>
<organism evidence="6 7">
    <name type="scientific">Halobacillus andaensis</name>
    <dbReference type="NCBI Taxonomy" id="1176239"/>
    <lineage>
        <taxon>Bacteria</taxon>
        <taxon>Bacillati</taxon>
        <taxon>Bacillota</taxon>
        <taxon>Bacilli</taxon>
        <taxon>Bacillales</taxon>
        <taxon>Bacillaceae</taxon>
        <taxon>Halobacillus</taxon>
    </lineage>
</organism>
<dbReference type="PROSITE" id="PS50932">
    <property type="entry name" value="HTH_LACI_2"/>
    <property type="match status" value="1"/>
</dbReference>
<dbReference type="EMBL" id="BMEL01000002">
    <property type="protein sequence ID" value="GGF18894.1"/>
    <property type="molecule type" value="Genomic_DNA"/>
</dbReference>
<evidence type="ECO:0000313" key="6">
    <source>
        <dbReference type="EMBL" id="GGF18894.1"/>
    </source>
</evidence>
<feature type="domain" description="HTH lacI-type" evidence="5">
    <location>
        <begin position="5"/>
        <end position="59"/>
    </location>
</feature>
<dbReference type="SUPFAM" id="SSF53822">
    <property type="entry name" value="Periplasmic binding protein-like I"/>
    <property type="match status" value="1"/>
</dbReference>
<dbReference type="SMART" id="SM00354">
    <property type="entry name" value="HTH_LACI"/>
    <property type="match status" value="1"/>
</dbReference>
<dbReference type="Pfam" id="PF13377">
    <property type="entry name" value="Peripla_BP_3"/>
    <property type="match status" value="1"/>
</dbReference>
<evidence type="ECO:0000256" key="3">
    <source>
        <dbReference type="ARBA" id="ARBA00023125"/>
    </source>
</evidence>
<dbReference type="Pfam" id="PF00356">
    <property type="entry name" value="LacI"/>
    <property type="match status" value="1"/>
</dbReference>
<keyword evidence="3" id="KW-0238">DNA-binding</keyword>
<keyword evidence="4" id="KW-0804">Transcription</keyword>
<dbReference type="AlphaFoldDB" id="A0A917EUR4"/>
<reference evidence="6" key="1">
    <citation type="journal article" date="2014" name="Int. J. Syst. Evol. Microbiol.">
        <title>Complete genome sequence of Corynebacterium casei LMG S-19264T (=DSM 44701T), isolated from a smear-ripened cheese.</title>
        <authorList>
            <consortium name="US DOE Joint Genome Institute (JGI-PGF)"/>
            <person name="Walter F."/>
            <person name="Albersmeier A."/>
            <person name="Kalinowski J."/>
            <person name="Ruckert C."/>
        </authorList>
    </citation>
    <scope>NUCLEOTIDE SEQUENCE</scope>
    <source>
        <strain evidence="6">CGMCC 1.12153</strain>
    </source>
</reference>
<dbReference type="InterPro" id="IPR000843">
    <property type="entry name" value="HTH_LacI"/>
</dbReference>
<evidence type="ECO:0000256" key="1">
    <source>
        <dbReference type="ARBA" id="ARBA00022491"/>
    </source>
</evidence>
<evidence type="ECO:0000256" key="2">
    <source>
        <dbReference type="ARBA" id="ARBA00023015"/>
    </source>
</evidence>
<keyword evidence="7" id="KW-1185">Reference proteome</keyword>
<comment type="caution">
    <text evidence="6">The sequence shown here is derived from an EMBL/GenBank/DDBJ whole genome shotgun (WGS) entry which is preliminary data.</text>
</comment>
<protein>
    <submittedName>
        <fullName evidence="6">LacI family transcriptional regulator</fullName>
    </submittedName>
</protein>
<reference evidence="6" key="2">
    <citation type="submission" date="2020-09" db="EMBL/GenBank/DDBJ databases">
        <authorList>
            <person name="Sun Q."/>
            <person name="Zhou Y."/>
        </authorList>
    </citation>
    <scope>NUCLEOTIDE SEQUENCE</scope>
    <source>
        <strain evidence="6">CGMCC 1.12153</strain>
    </source>
</reference>
<dbReference type="InterPro" id="IPR046335">
    <property type="entry name" value="LacI/GalR-like_sensor"/>
</dbReference>
<dbReference type="GO" id="GO:0000976">
    <property type="term" value="F:transcription cis-regulatory region binding"/>
    <property type="evidence" value="ECO:0007669"/>
    <property type="project" value="TreeGrafter"/>
</dbReference>